<dbReference type="InterPro" id="IPR006680">
    <property type="entry name" value="Amidohydro-rel"/>
</dbReference>
<feature type="domain" description="Amidohydrolase-related" evidence="1">
    <location>
        <begin position="9"/>
        <end position="266"/>
    </location>
</feature>
<dbReference type="InterPro" id="IPR032466">
    <property type="entry name" value="Metal_Hydrolase"/>
</dbReference>
<gene>
    <name evidence="2" type="ORF">NCTC13291_03937</name>
</gene>
<dbReference type="AlphaFoldDB" id="A0A379PJY6"/>
<dbReference type="InterPro" id="IPR052358">
    <property type="entry name" value="Aro_Compnd_Degr_Hydrolases"/>
</dbReference>
<dbReference type="SUPFAM" id="SSF51556">
    <property type="entry name" value="Metallo-dependent hydrolases"/>
    <property type="match status" value="1"/>
</dbReference>
<sequence>MEALPPAACDCHVHVFDRRWPLAGPMPDAPASRYHALQQALGLERAVLVQANGYGTDNRAMLDGLRELGPGRTRGIAVTAPDVTERELKKLAEAGVCGLRFHMLPGGYMRWEDLAPLAARIAPMGWHIQLQLDGRTLPEHAHRLRHLPCPLVIDHIGKFLEPVEFSHPGFRLLCRLVEGGRCWVKLSAPYEVSRSGSPDYADIGKLAEALVRLAPERMLWASNWPHPWISEVPDERVLLSLLWKWAPEPTQRRMILVDNPAQIYGFKVERVDP</sequence>
<proteinExistence type="predicted"/>
<evidence type="ECO:0000313" key="3">
    <source>
        <dbReference type="Proteomes" id="UP000254919"/>
    </source>
</evidence>
<dbReference type="GO" id="GO:0016787">
    <property type="term" value="F:hydrolase activity"/>
    <property type="evidence" value="ECO:0007669"/>
    <property type="project" value="UniProtKB-KW"/>
</dbReference>
<dbReference type="GeneID" id="99631276"/>
<dbReference type="PANTHER" id="PTHR35563">
    <property type="entry name" value="BARREL METAL-DEPENDENT HYDROLASE, PUTATIVE (AFU_ORTHOLOGUE AFUA_1G16240)-RELATED"/>
    <property type="match status" value="1"/>
</dbReference>
<name>A0A379PJY6_9PROT</name>
<dbReference type="Gene3D" id="3.20.20.140">
    <property type="entry name" value="Metal-dependent hydrolases"/>
    <property type="match status" value="1"/>
</dbReference>
<dbReference type="Proteomes" id="UP000254919">
    <property type="component" value="Unassembled WGS sequence"/>
</dbReference>
<keyword evidence="2" id="KW-0378">Hydrolase</keyword>
<dbReference type="Pfam" id="PF04909">
    <property type="entry name" value="Amidohydro_2"/>
    <property type="match status" value="1"/>
</dbReference>
<dbReference type="EMBL" id="UGVN01000002">
    <property type="protein sequence ID" value="SUE95054.1"/>
    <property type="molecule type" value="Genomic_DNA"/>
</dbReference>
<dbReference type="PANTHER" id="PTHR35563:SF2">
    <property type="entry name" value="BARREL METAL-DEPENDENT HYDROLASE, PUTATIVE (AFU_ORTHOLOGUE AFUA_1G16240)-RELATED"/>
    <property type="match status" value="1"/>
</dbReference>
<reference evidence="2 3" key="1">
    <citation type="submission" date="2018-06" db="EMBL/GenBank/DDBJ databases">
        <authorList>
            <consortium name="Pathogen Informatics"/>
            <person name="Doyle S."/>
        </authorList>
    </citation>
    <scope>NUCLEOTIDE SEQUENCE [LARGE SCALE GENOMIC DNA]</scope>
    <source>
        <strain evidence="2 3">NCTC13291</strain>
    </source>
</reference>
<accession>A0A379PJY6</accession>
<protein>
    <submittedName>
        <fullName evidence="2">Predicted metal-dependent hydrolase of the TIM-barrel fold</fullName>
    </submittedName>
</protein>
<dbReference type="RefSeq" id="WP_081798715.1">
    <property type="nucleotide sequence ID" value="NZ_AP031463.1"/>
</dbReference>
<evidence type="ECO:0000313" key="2">
    <source>
        <dbReference type="EMBL" id="SUE95054.1"/>
    </source>
</evidence>
<organism evidence="2 3">
    <name type="scientific">Roseomonas mucosa</name>
    <dbReference type="NCBI Taxonomy" id="207340"/>
    <lineage>
        <taxon>Bacteria</taxon>
        <taxon>Pseudomonadati</taxon>
        <taxon>Pseudomonadota</taxon>
        <taxon>Alphaproteobacteria</taxon>
        <taxon>Acetobacterales</taxon>
        <taxon>Roseomonadaceae</taxon>
        <taxon>Roseomonas</taxon>
    </lineage>
</organism>
<evidence type="ECO:0000259" key="1">
    <source>
        <dbReference type="Pfam" id="PF04909"/>
    </source>
</evidence>